<comment type="pathway">
    <text evidence="9">Protein modification; lipoprotein biosynthesis (N-acyl transfer).</text>
</comment>
<dbReference type="AlphaFoldDB" id="A0A4R3HZK3"/>
<evidence type="ECO:0000256" key="8">
    <source>
        <dbReference type="ARBA" id="ARBA00023315"/>
    </source>
</evidence>
<dbReference type="InterPro" id="IPR004563">
    <property type="entry name" value="Apolipo_AcylTrfase"/>
</dbReference>
<dbReference type="EMBL" id="SLZQ01000002">
    <property type="protein sequence ID" value="TCS38324.1"/>
    <property type="molecule type" value="Genomic_DNA"/>
</dbReference>
<evidence type="ECO:0000313" key="12">
    <source>
        <dbReference type="Proteomes" id="UP000295382"/>
    </source>
</evidence>
<proteinExistence type="inferred from homology"/>
<comment type="caution">
    <text evidence="11">The sequence shown here is derived from an EMBL/GenBank/DDBJ whole genome shotgun (WGS) entry which is preliminary data.</text>
</comment>
<evidence type="ECO:0000256" key="3">
    <source>
        <dbReference type="ARBA" id="ARBA00022475"/>
    </source>
</evidence>
<dbReference type="PANTHER" id="PTHR38686:SF1">
    <property type="entry name" value="APOLIPOPROTEIN N-ACYLTRANSFERASE"/>
    <property type="match status" value="1"/>
</dbReference>
<dbReference type="OrthoDB" id="9804277at2"/>
<dbReference type="GO" id="GO:0016410">
    <property type="term" value="F:N-acyltransferase activity"/>
    <property type="evidence" value="ECO:0007669"/>
    <property type="project" value="UniProtKB-UniRule"/>
</dbReference>
<evidence type="ECO:0000259" key="10">
    <source>
        <dbReference type="PROSITE" id="PS50263"/>
    </source>
</evidence>
<gene>
    <name evidence="9" type="primary">lnt</name>
    <name evidence="11" type="ORF">EDC30_10259</name>
</gene>
<name>A0A4R3HZK3_PAULE</name>
<keyword evidence="12" id="KW-1185">Reference proteome</keyword>
<dbReference type="UniPathway" id="UPA00666"/>
<evidence type="ECO:0000256" key="7">
    <source>
        <dbReference type="ARBA" id="ARBA00023136"/>
    </source>
</evidence>
<dbReference type="Pfam" id="PF20154">
    <property type="entry name" value="LNT_N"/>
    <property type="match status" value="1"/>
</dbReference>
<protein>
    <recommendedName>
        <fullName evidence="9">Apolipoprotein N-acyltransferase</fullName>
        <shortName evidence="9">ALP N-acyltransferase</shortName>
        <ecNumber evidence="9">2.3.1.269</ecNumber>
    </recommendedName>
</protein>
<dbReference type="NCBIfam" id="TIGR00546">
    <property type="entry name" value="lnt"/>
    <property type="match status" value="1"/>
</dbReference>
<dbReference type="PROSITE" id="PS50263">
    <property type="entry name" value="CN_HYDROLASE"/>
    <property type="match status" value="1"/>
</dbReference>
<dbReference type="Gene3D" id="3.60.110.10">
    <property type="entry name" value="Carbon-nitrogen hydrolase"/>
    <property type="match status" value="1"/>
</dbReference>
<dbReference type="EC" id="2.3.1.269" evidence="9"/>
<dbReference type="Proteomes" id="UP000295382">
    <property type="component" value="Unassembled WGS sequence"/>
</dbReference>
<evidence type="ECO:0000256" key="4">
    <source>
        <dbReference type="ARBA" id="ARBA00022679"/>
    </source>
</evidence>
<reference evidence="11 12" key="1">
    <citation type="submission" date="2019-03" db="EMBL/GenBank/DDBJ databases">
        <title>Genomic Encyclopedia of Type Strains, Phase IV (KMG-IV): sequencing the most valuable type-strain genomes for metagenomic binning, comparative biology and taxonomic classification.</title>
        <authorList>
            <person name="Goeker M."/>
        </authorList>
    </citation>
    <scope>NUCLEOTIDE SEQUENCE [LARGE SCALE GENOMIC DNA]</scope>
    <source>
        <strain evidence="11 12">DSM 7445</strain>
    </source>
</reference>
<dbReference type="GO" id="GO:0042158">
    <property type="term" value="P:lipoprotein biosynthetic process"/>
    <property type="evidence" value="ECO:0007669"/>
    <property type="project" value="UniProtKB-UniRule"/>
</dbReference>
<dbReference type="PANTHER" id="PTHR38686">
    <property type="entry name" value="APOLIPOPROTEIN N-ACYLTRANSFERASE"/>
    <property type="match status" value="1"/>
</dbReference>
<keyword evidence="11" id="KW-0449">Lipoprotein</keyword>
<evidence type="ECO:0000256" key="5">
    <source>
        <dbReference type="ARBA" id="ARBA00022692"/>
    </source>
</evidence>
<dbReference type="GO" id="GO:0005886">
    <property type="term" value="C:plasma membrane"/>
    <property type="evidence" value="ECO:0007669"/>
    <property type="project" value="UniProtKB-SubCell"/>
</dbReference>
<feature type="transmembrane region" description="Helical" evidence="9">
    <location>
        <begin position="37"/>
        <end position="55"/>
    </location>
</feature>
<evidence type="ECO:0000256" key="9">
    <source>
        <dbReference type="HAMAP-Rule" id="MF_01148"/>
    </source>
</evidence>
<evidence type="ECO:0000313" key="11">
    <source>
        <dbReference type="EMBL" id="TCS38324.1"/>
    </source>
</evidence>
<dbReference type="InterPro" id="IPR036526">
    <property type="entry name" value="C-N_Hydrolase_sf"/>
</dbReference>
<dbReference type="InterPro" id="IPR003010">
    <property type="entry name" value="C-N_Hydrolase"/>
</dbReference>
<comment type="subcellular location">
    <subcellularLocation>
        <location evidence="1 9">Cell membrane</location>
        <topology evidence="1 9">Multi-pass membrane protein</topology>
    </subcellularLocation>
</comment>
<dbReference type="CDD" id="cd07571">
    <property type="entry name" value="ALP_N-acyl_transferase"/>
    <property type="match status" value="1"/>
</dbReference>
<feature type="transmembrane region" description="Helical" evidence="9">
    <location>
        <begin position="491"/>
        <end position="513"/>
    </location>
</feature>
<feature type="transmembrane region" description="Helical" evidence="9">
    <location>
        <begin position="170"/>
        <end position="193"/>
    </location>
</feature>
<dbReference type="RefSeq" id="WP_132257359.1">
    <property type="nucleotide sequence ID" value="NZ_SLZQ01000002.1"/>
</dbReference>
<comment type="similarity">
    <text evidence="2 9">Belongs to the CN hydrolase family. Apolipoprotein N-acyltransferase subfamily.</text>
</comment>
<accession>A0A4R3HZK3</accession>
<dbReference type="Pfam" id="PF00795">
    <property type="entry name" value="CN_hydrolase"/>
    <property type="match status" value="1"/>
</dbReference>
<comment type="catalytic activity">
    <reaction evidence="9">
        <text>N-terminal S-1,2-diacyl-sn-glyceryl-L-cysteinyl-[lipoprotein] + a glycerophospholipid = N-acyl-S-1,2-diacyl-sn-glyceryl-L-cysteinyl-[lipoprotein] + a 2-acyl-sn-glycero-3-phospholipid + H(+)</text>
        <dbReference type="Rhea" id="RHEA:48228"/>
        <dbReference type="Rhea" id="RHEA-COMP:14681"/>
        <dbReference type="Rhea" id="RHEA-COMP:14684"/>
        <dbReference type="ChEBI" id="CHEBI:15378"/>
        <dbReference type="ChEBI" id="CHEBI:136912"/>
        <dbReference type="ChEBI" id="CHEBI:140656"/>
        <dbReference type="ChEBI" id="CHEBI:140657"/>
        <dbReference type="ChEBI" id="CHEBI:140660"/>
        <dbReference type="EC" id="2.3.1.269"/>
    </reaction>
</comment>
<feature type="transmembrane region" description="Helical" evidence="9">
    <location>
        <begin position="62"/>
        <end position="80"/>
    </location>
</feature>
<evidence type="ECO:0000256" key="6">
    <source>
        <dbReference type="ARBA" id="ARBA00022989"/>
    </source>
</evidence>
<keyword evidence="7 9" id="KW-0472">Membrane</keyword>
<dbReference type="SUPFAM" id="SSF56317">
    <property type="entry name" value="Carbon-nitrogen hydrolase"/>
    <property type="match status" value="1"/>
</dbReference>
<dbReference type="InterPro" id="IPR045378">
    <property type="entry name" value="LNT_N"/>
</dbReference>
<feature type="transmembrane region" description="Helical" evidence="9">
    <location>
        <begin position="200"/>
        <end position="219"/>
    </location>
</feature>
<keyword evidence="8 9" id="KW-0012">Acyltransferase</keyword>
<keyword evidence="6 9" id="KW-1133">Transmembrane helix</keyword>
<comment type="function">
    <text evidence="9">Catalyzes the phospholipid dependent N-acylation of the N-terminal cysteine of apolipoprotein, the last step in lipoprotein maturation.</text>
</comment>
<organism evidence="11 12">
    <name type="scientific">Paucimonas lemoignei</name>
    <name type="common">Pseudomonas lemoignei</name>
    <dbReference type="NCBI Taxonomy" id="29443"/>
    <lineage>
        <taxon>Bacteria</taxon>
        <taxon>Pseudomonadati</taxon>
        <taxon>Pseudomonadota</taxon>
        <taxon>Betaproteobacteria</taxon>
        <taxon>Burkholderiales</taxon>
        <taxon>Burkholderiaceae</taxon>
        <taxon>Paucimonas</taxon>
    </lineage>
</organism>
<dbReference type="HAMAP" id="MF_01148">
    <property type="entry name" value="Lnt"/>
    <property type="match status" value="1"/>
</dbReference>
<feature type="transmembrane region" description="Helical" evidence="9">
    <location>
        <begin position="92"/>
        <end position="119"/>
    </location>
</feature>
<keyword evidence="5 9" id="KW-0812">Transmembrane</keyword>
<evidence type="ECO:0000256" key="2">
    <source>
        <dbReference type="ARBA" id="ARBA00010065"/>
    </source>
</evidence>
<evidence type="ECO:0000256" key="1">
    <source>
        <dbReference type="ARBA" id="ARBA00004651"/>
    </source>
</evidence>
<feature type="domain" description="CN hydrolase" evidence="10">
    <location>
        <begin position="231"/>
        <end position="484"/>
    </location>
</feature>
<feature type="transmembrane region" description="Helical" evidence="9">
    <location>
        <begin position="131"/>
        <end position="150"/>
    </location>
</feature>
<keyword evidence="4 9" id="KW-0808">Transferase</keyword>
<sequence>MAALEGAGRRPAFAVTTLVALAAGVGNLFAFAPFGLWPLQILLLAILLRLLLASASVRQAGLLGLAYGWGWAVAGVHWLYISMHDYGGMPSWMAALAVALLAIWLGLFVALAGGVGIWLRRRWQLSDTLTLLLILPSLWALGEWMRGWIFTGFPWISSGYAHGNGPLAGFAPLVGVYGIGWLAALMAGGLALLPSRKLPALLLPALLVAGWALQTITWTDKHGEPITVRLLQGNVPQEMKFDPERIVNTLSDYEIMISQRPADLIATPETAIPLLSTRLPEEYLGRLATFARQSGSHIILGLPMSDGPGRYANSVLGLAPGGTPGAQGVQNAGYRYDKHHLVPFGEFIPPGFRWFVDMMNIPLGDFTRGAPLQAPFKVKDQWVLPNICYEDLFGEEIADQLSAGYFGEMPQATVLLNVSNIAWFGDSIALPQHLQISQMRVLETGRPMLRATNTGATAIIDHRGQVTAQLKPFTTGTLEATVQGYAGMTPYIVLGNGLVVTLALLALAIARFLSWKKGQNQPEPGKKR</sequence>
<feature type="transmembrane region" description="Helical" evidence="9">
    <location>
        <begin position="12"/>
        <end position="31"/>
    </location>
</feature>
<keyword evidence="3 9" id="KW-1003">Cell membrane</keyword>